<dbReference type="Proteomes" id="UP000316270">
    <property type="component" value="Chromosome 14"/>
</dbReference>
<dbReference type="OrthoDB" id="10549734at2759"/>
<feature type="region of interest" description="Disordered" evidence="1">
    <location>
        <begin position="1"/>
        <end position="27"/>
    </location>
</feature>
<feature type="compositionally biased region" description="Polar residues" evidence="1">
    <location>
        <begin position="1"/>
        <end position="25"/>
    </location>
</feature>
<dbReference type="EMBL" id="CP042198">
    <property type="protein sequence ID" value="QDS76103.1"/>
    <property type="molecule type" value="Genomic_DNA"/>
</dbReference>
<reference evidence="2 3" key="1">
    <citation type="submission" date="2019-07" db="EMBL/GenBank/DDBJ databases">
        <title>Finished genome of Venturia effusa.</title>
        <authorList>
            <person name="Young C.A."/>
            <person name="Cox M.P."/>
            <person name="Ganley A.R.D."/>
            <person name="David W.J."/>
        </authorList>
    </citation>
    <scope>NUCLEOTIDE SEQUENCE [LARGE SCALE GENOMIC DNA]</scope>
    <source>
        <strain evidence="3">albino</strain>
    </source>
</reference>
<sequence length="257" mass="30172">MPRISPNSRDSSAPNPTANMTARCSTETRPRVDLLDRIESLPLEIRQQICETTITPFQDPKAPIGYIVDPLVCLDFSAQRDRFKSELNCLERLGPHVLTRRELDVTEKKWRQGWETRMANMIAEDKETWKAWFNDRKPFWRAIFPLHIGATDDIYAMVEAAVSGDDERQERMRQIMQDLWFQRMYGFQSGTFSDFLQVGWLAVEDYAFHAERYAALLMWYWANTTRLIGLQKALQWDELELDTGGMRKACFRRRSYG</sequence>
<evidence type="ECO:0000256" key="1">
    <source>
        <dbReference type="SAM" id="MobiDB-lite"/>
    </source>
</evidence>
<evidence type="ECO:0000313" key="3">
    <source>
        <dbReference type="Proteomes" id="UP000316270"/>
    </source>
</evidence>
<proteinExistence type="predicted"/>
<protein>
    <submittedName>
        <fullName evidence="2">Uncharacterized protein</fullName>
    </submittedName>
</protein>
<evidence type="ECO:0000313" key="2">
    <source>
        <dbReference type="EMBL" id="QDS76103.1"/>
    </source>
</evidence>
<organism evidence="2 3">
    <name type="scientific">Venturia effusa</name>
    <dbReference type="NCBI Taxonomy" id="50376"/>
    <lineage>
        <taxon>Eukaryota</taxon>
        <taxon>Fungi</taxon>
        <taxon>Dikarya</taxon>
        <taxon>Ascomycota</taxon>
        <taxon>Pezizomycotina</taxon>
        <taxon>Dothideomycetes</taxon>
        <taxon>Pleosporomycetidae</taxon>
        <taxon>Venturiales</taxon>
        <taxon>Venturiaceae</taxon>
        <taxon>Venturia</taxon>
    </lineage>
</organism>
<keyword evidence="3" id="KW-1185">Reference proteome</keyword>
<accession>A0A517LKD7</accession>
<dbReference type="AlphaFoldDB" id="A0A517LKD7"/>
<gene>
    <name evidence="2" type="ORF">FKW77_006387</name>
</gene>
<name>A0A517LKD7_9PEZI</name>